<dbReference type="AlphaFoldDB" id="E3MH29"/>
<proteinExistence type="predicted"/>
<feature type="transmembrane region" description="Helical" evidence="1">
    <location>
        <begin position="316"/>
        <end position="339"/>
    </location>
</feature>
<dbReference type="EMBL" id="DS268444">
    <property type="protein sequence ID" value="EFP01739.1"/>
    <property type="molecule type" value="Genomic_DNA"/>
</dbReference>
<organism evidence="3">
    <name type="scientific">Caenorhabditis remanei</name>
    <name type="common">Caenorhabditis vulgaris</name>
    <dbReference type="NCBI Taxonomy" id="31234"/>
    <lineage>
        <taxon>Eukaryota</taxon>
        <taxon>Metazoa</taxon>
        <taxon>Ecdysozoa</taxon>
        <taxon>Nematoda</taxon>
        <taxon>Chromadorea</taxon>
        <taxon>Rhabditida</taxon>
        <taxon>Rhabditina</taxon>
        <taxon>Rhabditomorpha</taxon>
        <taxon>Rhabditoidea</taxon>
        <taxon>Rhabditidae</taxon>
        <taxon>Peloderinae</taxon>
        <taxon>Caenorhabditis</taxon>
    </lineage>
</organism>
<dbReference type="Proteomes" id="UP000008281">
    <property type="component" value="Unassembled WGS sequence"/>
</dbReference>
<keyword evidence="1" id="KW-1133">Transmembrane helix</keyword>
<dbReference type="HOGENOM" id="CLU_752813_0_0_1"/>
<evidence type="ECO:0000256" key="1">
    <source>
        <dbReference type="SAM" id="Phobius"/>
    </source>
</evidence>
<keyword evidence="3" id="KW-1185">Reference proteome</keyword>
<feature type="transmembrane region" description="Helical" evidence="1">
    <location>
        <begin position="282"/>
        <end position="304"/>
    </location>
</feature>
<feature type="transmembrane region" description="Helical" evidence="1">
    <location>
        <begin position="13"/>
        <end position="32"/>
    </location>
</feature>
<feature type="transmembrane region" description="Helical" evidence="1">
    <location>
        <begin position="111"/>
        <end position="133"/>
    </location>
</feature>
<accession>E3MH29</accession>
<dbReference type="InParanoid" id="E3MH29"/>
<feature type="transmembrane region" description="Helical" evidence="1">
    <location>
        <begin position="254"/>
        <end position="270"/>
    </location>
</feature>
<feature type="transmembrane region" description="Helical" evidence="1">
    <location>
        <begin position="214"/>
        <end position="233"/>
    </location>
</feature>
<protein>
    <submittedName>
        <fullName evidence="2">Uncharacterized protein</fullName>
    </submittedName>
</protein>
<keyword evidence="1" id="KW-0472">Membrane</keyword>
<keyword evidence="1" id="KW-0812">Transmembrane</keyword>
<dbReference type="InterPro" id="IPR018817">
    <property type="entry name" value="7TM_GPCR_serpentine_rcpt_Srz"/>
</dbReference>
<gene>
    <name evidence="2" type="ORF">CRE_23503</name>
</gene>
<feature type="transmembrane region" description="Helical" evidence="1">
    <location>
        <begin position="153"/>
        <end position="177"/>
    </location>
</feature>
<sequence length="368" mass="43445">MTAIQNGFSELTLFGWSLLAIQRILIHYWAGIEKKLKFNPWKAVYIPVIYIVFKKKYGFYEVQMITIIQKIDFILTNSLHTLDSLRFPPMKPCYELDECRLEILNFLGKTILLYLFSIYLLLFIITFICYVFTYRKNFERDNAIPDFPFLKIFYSNVWTTFVYSFLGCSLFIISLLIDISEFENNRKMLFTSPKFGIKVLLSNISGILMKFSFFMSYAAHLILCLMAIERIFITFPNLKTYLTVLPNRIKWLKLAVYSFLVFMTWLQLSFETFDSRLQYCLLGYQIFYFSVLLIATVLWIPKIIKRGMGDIEKYIFWQLVATSFVIFYLTVCQLLDLLLTPFLLMFPYLGCKIKSSNRVVPSYVAPVV</sequence>
<evidence type="ECO:0000313" key="2">
    <source>
        <dbReference type="EMBL" id="EFP01739.1"/>
    </source>
</evidence>
<dbReference type="Pfam" id="PF10325">
    <property type="entry name" value="7TM_GPCR_Srz"/>
    <property type="match status" value="1"/>
</dbReference>
<reference evidence="2" key="1">
    <citation type="submission" date="2007-07" db="EMBL/GenBank/DDBJ databases">
        <title>PCAP assembly of the Caenorhabditis remanei genome.</title>
        <authorList>
            <consortium name="The Caenorhabditis remanei Sequencing Consortium"/>
            <person name="Wilson R.K."/>
        </authorList>
    </citation>
    <scope>NUCLEOTIDE SEQUENCE [LARGE SCALE GENOMIC DNA]</scope>
    <source>
        <strain evidence="2">PB4641</strain>
    </source>
</reference>
<evidence type="ECO:0000313" key="3">
    <source>
        <dbReference type="Proteomes" id="UP000008281"/>
    </source>
</evidence>
<name>E3MH29_CAERE</name>